<sequence length="90" mass="9378">MKAQNPNLSRRVAQLAPLALALAVVAVPAQAYVGPGAGLSLLSALWALVAAIFAAVAFIVMWPVRKMLKQRKAAANNGKDNSATNDKQAP</sequence>
<reference evidence="2 3" key="1">
    <citation type="submission" date="2023-09" db="EMBL/GenBank/DDBJ databases">
        <authorList>
            <person name="Rey-Velasco X."/>
        </authorList>
    </citation>
    <scope>NUCLEOTIDE SEQUENCE [LARGE SCALE GENOMIC DNA]</scope>
    <source>
        <strain evidence="2 3">W345</strain>
    </source>
</reference>
<keyword evidence="1" id="KW-0812">Transmembrane</keyword>
<evidence type="ECO:0000313" key="2">
    <source>
        <dbReference type="EMBL" id="MDT0497602.1"/>
    </source>
</evidence>
<dbReference type="EMBL" id="JAVRIC010000011">
    <property type="protein sequence ID" value="MDT0497602.1"/>
    <property type="molecule type" value="Genomic_DNA"/>
</dbReference>
<protein>
    <submittedName>
        <fullName evidence="2">Uncharacterized protein</fullName>
    </submittedName>
</protein>
<keyword evidence="1" id="KW-1133">Transmembrane helix</keyword>
<keyword evidence="3" id="KW-1185">Reference proteome</keyword>
<organism evidence="2 3">
    <name type="scientific">Banduia mediterranea</name>
    <dbReference type="NCBI Taxonomy" id="3075609"/>
    <lineage>
        <taxon>Bacteria</taxon>
        <taxon>Pseudomonadati</taxon>
        <taxon>Pseudomonadota</taxon>
        <taxon>Gammaproteobacteria</taxon>
        <taxon>Nevskiales</taxon>
        <taxon>Algiphilaceae</taxon>
        <taxon>Banduia</taxon>
    </lineage>
</organism>
<gene>
    <name evidence="2" type="ORF">RM530_09535</name>
</gene>
<dbReference type="RefSeq" id="WP_311364994.1">
    <property type="nucleotide sequence ID" value="NZ_JAVRIC010000011.1"/>
</dbReference>
<keyword evidence="1" id="KW-0472">Membrane</keyword>
<accession>A0ABU2WIB5</accession>
<evidence type="ECO:0000313" key="3">
    <source>
        <dbReference type="Proteomes" id="UP001254608"/>
    </source>
</evidence>
<proteinExistence type="predicted"/>
<feature type="transmembrane region" description="Helical" evidence="1">
    <location>
        <begin position="41"/>
        <end position="62"/>
    </location>
</feature>
<name>A0ABU2WIB5_9GAMM</name>
<evidence type="ECO:0000256" key="1">
    <source>
        <dbReference type="SAM" id="Phobius"/>
    </source>
</evidence>
<dbReference type="Proteomes" id="UP001254608">
    <property type="component" value="Unassembled WGS sequence"/>
</dbReference>
<comment type="caution">
    <text evidence="2">The sequence shown here is derived from an EMBL/GenBank/DDBJ whole genome shotgun (WGS) entry which is preliminary data.</text>
</comment>